<proteinExistence type="predicted"/>
<evidence type="ECO:0000313" key="1">
    <source>
        <dbReference type="EMBL" id="MFM0108361.1"/>
    </source>
</evidence>
<accession>A0ACC7NPZ4</accession>
<keyword evidence="2" id="KW-1185">Reference proteome</keyword>
<dbReference type="Proteomes" id="UP001629235">
    <property type="component" value="Unassembled WGS sequence"/>
</dbReference>
<evidence type="ECO:0000313" key="2">
    <source>
        <dbReference type="Proteomes" id="UP001629235"/>
    </source>
</evidence>
<protein>
    <submittedName>
        <fullName evidence="1">Tyrosine-type recombinase/integrase</fullName>
    </submittedName>
</protein>
<dbReference type="EMBL" id="JAQQDW010000113">
    <property type="protein sequence ID" value="MFM0108361.1"/>
    <property type="molecule type" value="Genomic_DNA"/>
</dbReference>
<organism evidence="1 2">
    <name type="scientific">Paraburkholderia rhynchosiae</name>
    <dbReference type="NCBI Taxonomy" id="487049"/>
    <lineage>
        <taxon>Bacteria</taxon>
        <taxon>Pseudomonadati</taxon>
        <taxon>Pseudomonadota</taxon>
        <taxon>Betaproteobacteria</taxon>
        <taxon>Burkholderiales</taxon>
        <taxon>Burkholderiaceae</taxon>
        <taxon>Paraburkholderia</taxon>
    </lineage>
</organism>
<gene>
    <name evidence="1" type="ORF">PQR01_34245</name>
</gene>
<name>A0ACC7NPZ4_9BURK</name>
<sequence>MKLSDFAHEYVAFKRALGMRFDTEAEMLASFCRHVGDVALVEVTVGQVRSYLDGRLPVSSYWERKHTALDGLFRFALQRDYVKFSPVPYRHPQLPPPLIPYIYSQEELKRLLDATPAACGPQVPMEAFVFRALILLLYAACLRLGEALRLTINDVDLGQKILCVRETKFYKTRMVPIGGDLSLALNRYVRQRNRVHAHDPESPFFCFRDDRPLSQSAVRNRFRRLRVLAHVVRDDGAHYQPRIHDLRHSGTVHRLVVWYRNGSDLQRFLPQLATYLGHINLAATQRYLTMTPELLREASLRFERYAKEPRHE</sequence>
<reference evidence="1 2" key="1">
    <citation type="journal article" date="2024" name="Chem. Sci.">
        <title>Discovery of megapolipeptins by genome mining of a Burkholderiales bacteria collection.</title>
        <authorList>
            <person name="Paulo B.S."/>
            <person name="Recchia M.J.J."/>
            <person name="Lee S."/>
            <person name="Fergusson C.H."/>
            <person name="Romanowski S.B."/>
            <person name="Hernandez A."/>
            <person name="Krull N."/>
            <person name="Liu D.Y."/>
            <person name="Cavanagh H."/>
            <person name="Bos A."/>
            <person name="Gray C.A."/>
            <person name="Murphy B.T."/>
            <person name="Linington R.G."/>
            <person name="Eustaquio A.S."/>
        </authorList>
    </citation>
    <scope>NUCLEOTIDE SEQUENCE [LARGE SCALE GENOMIC DNA]</scope>
    <source>
        <strain evidence="1 2">RL18-126-BIB-B</strain>
    </source>
</reference>
<comment type="caution">
    <text evidence="1">The sequence shown here is derived from an EMBL/GenBank/DDBJ whole genome shotgun (WGS) entry which is preliminary data.</text>
</comment>